<dbReference type="Proteomes" id="UP000199063">
    <property type="component" value="Unassembled WGS sequence"/>
</dbReference>
<reference evidence="3" key="1">
    <citation type="submission" date="2016-10" db="EMBL/GenBank/DDBJ databases">
        <authorList>
            <person name="Varghese N."/>
            <person name="Submissions S."/>
        </authorList>
    </citation>
    <scope>NUCLEOTIDE SEQUENCE [LARGE SCALE GENOMIC DNA]</scope>
    <source>
        <strain evidence="3">CGMCC 4.7042</strain>
    </source>
</reference>
<keyword evidence="3" id="KW-1185">Reference proteome</keyword>
<evidence type="ECO:0000313" key="2">
    <source>
        <dbReference type="EMBL" id="SDN40056.1"/>
    </source>
</evidence>
<organism evidence="2 3">
    <name type="scientific">Streptomyces wuyuanensis</name>
    <dbReference type="NCBI Taxonomy" id="1196353"/>
    <lineage>
        <taxon>Bacteria</taxon>
        <taxon>Bacillati</taxon>
        <taxon>Actinomycetota</taxon>
        <taxon>Actinomycetes</taxon>
        <taxon>Kitasatosporales</taxon>
        <taxon>Streptomycetaceae</taxon>
        <taxon>Streptomyces</taxon>
    </lineage>
</organism>
<feature type="region of interest" description="Disordered" evidence="1">
    <location>
        <begin position="170"/>
        <end position="208"/>
    </location>
</feature>
<accession>A0A1H0B338</accession>
<dbReference type="AlphaFoldDB" id="A0A1H0B338"/>
<dbReference type="OrthoDB" id="4283716at2"/>
<dbReference type="STRING" id="1196353.SAMN05444921_12624"/>
<evidence type="ECO:0000256" key="1">
    <source>
        <dbReference type="SAM" id="MobiDB-lite"/>
    </source>
</evidence>
<sequence length="208" mass="23150">MHRHLFLPGTELRTVYAAADAAVTVKQDRNANITANLLRDAGIPVDITDQLREEIDTEWTWASHPMTWLDRDGIRLVSADAQKIHDDIPPCLLTIHLHAHDGHTTVAVGTYQHADSVHLHGESHLRVVSGSYDTRGEAIADFERLYGDAVRPGPPPPTDTERQAARAFTSMPTRRAAGAADAPAAKRRWYRCMQPTPDPRPTSRFQVQ</sequence>
<name>A0A1H0B338_9ACTN</name>
<gene>
    <name evidence="2" type="ORF">SAMN05444921_12624</name>
</gene>
<dbReference type="RefSeq" id="WP_093660620.1">
    <property type="nucleotide sequence ID" value="NZ_FNHI01000026.1"/>
</dbReference>
<evidence type="ECO:0000313" key="3">
    <source>
        <dbReference type="Proteomes" id="UP000199063"/>
    </source>
</evidence>
<feature type="compositionally biased region" description="Low complexity" evidence="1">
    <location>
        <begin position="174"/>
        <end position="183"/>
    </location>
</feature>
<dbReference type="EMBL" id="FNHI01000026">
    <property type="protein sequence ID" value="SDN40056.1"/>
    <property type="molecule type" value="Genomic_DNA"/>
</dbReference>
<dbReference type="GeneID" id="40833323"/>
<proteinExistence type="predicted"/>
<protein>
    <submittedName>
        <fullName evidence="2">Uncharacterized protein</fullName>
    </submittedName>
</protein>